<dbReference type="AlphaFoldDB" id="A0A1G6YPY0"/>
<evidence type="ECO:0000256" key="5">
    <source>
        <dbReference type="ARBA" id="ARBA00023004"/>
    </source>
</evidence>
<dbReference type="InterPro" id="IPR036922">
    <property type="entry name" value="Rieske_2Fe-2S_sf"/>
</dbReference>
<dbReference type="RefSeq" id="WP_091037286.1">
    <property type="nucleotide sequence ID" value="NZ_FNAD01000009.1"/>
</dbReference>
<dbReference type="InterPro" id="IPR017941">
    <property type="entry name" value="Rieske_2Fe-2S"/>
</dbReference>
<dbReference type="STRING" id="58114.SAMN05216270_109117"/>
<evidence type="ECO:0000256" key="8">
    <source>
        <dbReference type="ARBA" id="ARBA00029586"/>
    </source>
</evidence>
<evidence type="ECO:0000256" key="7">
    <source>
        <dbReference type="ARBA" id="ARBA00023157"/>
    </source>
</evidence>
<dbReference type="InterPro" id="IPR014349">
    <property type="entry name" value="Rieske_Fe-S_prot"/>
</dbReference>
<dbReference type="PROSITE" id="PS51318">
    <property type="entry name" value="TAT"/>
    <property type="match status" value="1"/>
</dbReference>
<evidence type="ECO:0000313" key="12">
    <source>
        <dbReference type="EMBL" id="SDD92564.1"/>
    </source>
</evidence>
<feature type="compositionally biased region" description="Low complexity" evidence="10">
    <location>
        <begin position="42"/>
        <end position="67"/>
    </location>
</feature>
<feature type="region of interest" description="Disordered" evidence="10">
    <location>
        <begin position="42"/>
        <end position="86"/>
    </location>
</feature>
<dbReference type="CDD" id="cd03467">
    <property type="entry name" value="Rieske"/>
    <property type="match status" value="1"/>
</dbReference>
<dbReference type="SUPFAM" id="SSF50022">
    <property type="entry name" value="ISP domain"/>
    <property type="match status" value="1"/>
</dbReference>
<dbReference type="Pfam" id="PF00355">
    <property type="entry name" value="Rieske"/>
    <property type="match status" value="1"/>
</dbReference>
<accession>A0A1G6YPY0</accession>
<evidence type="ECO:0000256" key="3">
    <source>
        <dbReference type="ARBA" id="ARBA00022714"/>
    </source>
</evidence>
<comment type="cofactor">
    <cofactor evidence="9">
        <name>[2Fe-2S] cluster</name>
        <dbReference type="ChEBI" id="CHEBI:190135"/>
    </cofactor>
</comment>
<dbReference type="GO" id="GO:0016020">
    <property type="term" value="C:membrane"/>
    <property type="evidence" value="ECO:0007669"/>
    <property type="project" value="InterPro"/>
</dbReference>
<dbReference type="InterPro" id="IPR005805">
    <property type="entry name" value="Rieske_Fe-S_prot_C"/>
</dbReference>
<keyword evidence="7" id="KW-1015">Disulfide bond</keyword>
<organism evidence="12 13">
    <name type="scientific">Glycomyces harbinensis</name>
    <dbReference type="NCBI Taxonomy" id="58114"/>
    <lineage>
        <taxon>Bacteria</taxon>
        <taxon>Bacillati</taxon>
        <taxon>Actinomycetota</taxon>
        <taxon>Actinomycetes</taxon>
        <taxon>Glycomycetales</taxon>
        <taxon>Glycomycetaceae</taxon>
        <taxon>Glycomyces</taxon>
    </lineage>
</organism>
<dbReference type="GO" id="GO:0016705">
    <property type="term" value="F:oxidoreductase activity, acting on paired donors, with incorporation or reduction of molecular oxygen"/>
    <property type="evidence" value="ECO:0007669"/>
    <property type="project" value="UniProtKB-ARBA"/>
</dbReference>
<comment type="function">
    <text evidence="1">Iron-sulfur subunit of the cytochrome bc1 complex, an essential component of the respiratory electron transport chain required for ATP synthesis. The bc1 complex catalyzes the oxidation of menaquinol and the reduction of cytochrome c in the respiratory chain. The bc1 complex operates through a Q-cycle mechanism that couples electron transfer to generation of the proton gradient that drives ATP synthesis.</text>
</comment>
<dbReference type="Gene3D" id="2.102.10.10">
    <property type="entry name" value="Rieske [2Fe-2S] iron-sulphur domain"/>
    <property type="match status" value="1"/>
</dbReference>
<dbReference type="GO" id="GO:0004497">
    <property type="term" value="F:monooxygenase activity"/>
    <property type="evidence" value="ECO:0007669"/>
    <property type="project" value="UniProtKB-ARBA"/>
</dbReference>
<dbReference type="EMBL" id="FNAD01000009">
    <property type="protein sequence ID" value="SDD92564.1"/>
    <property type="molecule type" value="Genomic_DNA"/>
</dbReference>
<dbReference type="OrthoDB" id="25106at2"/>
<keyword evidence="5" id="KW-0408">Iron</keyword>
<sequence>MTDTRVGADLAREALAKGNASRRGVMCGLAGLGAAGALAACGTAESPSDSDAESSAGATDGATSEGADSGAGTGIATTEDVPEGGGLVVDETVIVQPTADEFLAFSAVCPHMGTIVEAPDADGNIVCPNHGSTWTIDGELEQGPAEVNLSAVEITVEDGQIFLA</sequence>
<feature type="domain" description="Rieske" evidence="11">
    <location>
        <begin position="72"/>
        <end position="163"/>
    </location>
</feature>
<evidence type="ECO:0000256" key="9">
    <source>
        <dbReference type="ARBA" id="ARBA00034078"/>
    </source>
</evidence>
<dbReference type="GO" id="GO:0051537">
    <property type="term" value="F:2 iron, 2 sulfur cluster binding"/>
    <property type="evidence" value="ECO:0007669"/>
    <property type="project" value="UniProtKB-KW"/>
</dbReference>
<name>A0A1G6YPY0_9ACTN</name>
<dbReference type="GO" id="GO:0046872">
    <property type="term" value="F:metal ion binding"/>
    <property type="evidence" value="ECO:0007669"/>
    <property type="project" value="UniProtKB-KW"/>
</dbReference>
<evidence type="ECO:0000256" key="2">
    <source>
        <dbReference type="ARBA" id="ARBA00015816"/>
    </source>
</evidence>
<dbReference type="PROSITE" id="PS51296">
    <property type="entry name" value="RIESKE"/>
    <property type="match status" value="1"/>
</dbReference>
<evidence type="ECO:0000313" key="13">
    <source>
        <dbReference type="Proteomes" id="UP000198949"/>
    </source>
</evidence>
<keyword evidence="6" id="KW-0411">Iron-sulfur</keyword>
<dbReference type="InterPro" id="IPR006311">
    <property type="entry name" value="TAT_signal"/>
</dbReference>
<dbReference type="PANTHER" id="PTHR10134">
    <property type="entry name" value="CYTOCHROME B-C1 COMPLEX SUBUNIT RIESKE, MITOCHONDRIAL"/>
    <property type="match status" value="1"/>
</dbReference>
<evidence type="ECO:0000256" key="6">
    <source>
        <dbReference type="ARBA" id="ARBA00023014"/>
    </source>
</evidence>
<reference evidence="13" key="1">
    <citation type="submission" date="2016-10" db="EMBL/GenBank/DDBJ databases">
        <authorList>
            <person name="Varghese N."/>
            <person name="Submissions S."/>
        </authorList>
    </citation>
    <scope>NUCLEOTIDE SEQUENCE [LARGE SCALE GENOMIC DNA]</scope>
    <source>
        <strain evidence="13">CGMCC 4.3516</strain>
    </source>
</reference>
<evidence type="ECO:0000256" key="1">
    <source>
        <dbReference type="ARBA" id="ARBA00002494"/>
    </source>
</evidence>
<dbReference type="PRINTS" id="PR00162">
    <property type="entry name" value="RIESKE"/>
</dbReference>
<keyword evidence="13" id="KW-1185">Reference proteome</keyword>
<evidence type="ECO:0000256" key="10">
    <source>
        <dbReference type="SAM" id="MobiDB-lite"/>
    </source>
</evidence>
<dbReference type="GO" id="GO:0051213">
    <property type="term" value="F:dioxygenase activity"/>
    <property type="evidence" value="ECO:0007669"/>
    <property type="project" value="UniProtKB-KW"/>
</dbReference>
<proteinExistence type="predicted"/>
<protein>
    <recommendedName>
        <fullName evidence="2">Cytochrome bc1 complex Rieske iron-sulfur subunit</fullName>
    </recommendedName>
    <alternativeName>
        <fullName evidence="8">Cytochrome bc1 reductase complex subunit QcrA</fullName>
    </alternativeName>
</protein>
<keyword evidence="12" id="KW-0560">Oxidoreductase</keyword>
<keyword evidence="3" id="KW-0001">2Fe-2S</keyword>
<keyword evidence="4" id="KW-0479">Metal-binding</keyword>
<evidence type="ECO:0000256" key="4">
    <source>
        <dbReference type="ARBA" id="ARBA00022723"/>
    </source>
</evidence>
<evidence type="ECO:0000259" key="11">
    <source>
        <dbReference type="PROSITE" id="PS51296"/>
    </source>
</evidence>
<gene>
    <name evidence="12" type="ORF">SAMN05216270_109117</name>
</gene>
<keyword evidence="12" id="KW-0223">Dioxygenase</keyword>
<dbReference type="Proteomes" id="UP000198949">
    <property type="component" value="Unassembled WGS sequence"/>
</dbReference>